<comment type="caution">
    <text evidence="2">The sequence shown here is derived from an EMBL/GenBank/DDBJ whole genome shotgun (WGS) entry which is preliminary data.</text>
</comment>
<dbReference type="GeneID" id="50019691"/>
<dbReference type="EMBL" id="PEJG01000002">
    <property type="protein sequence ID" value="PIH11204.1"/>
    <property type="molecule type" value="Genomic_DNA"/>
</dbReference>
<evidence type="ECO:0000313" key="5">
    <source>
        <dbReference type="Proteomes" id="UP000622362"/>
    </source>
</evidence>
<dbReference type="Proteomes" id="UP000228502">
    <property type="component" value="Unassembled WGS sequence"/>
</dbReference>
<evidence type="ECO:0000313" key="1">
    <source>
        <dbReference type="EMBL" id="MBF2229887.1"/>
    </source>
</evidence>
<dbReference type="EMBL" id="JACGQI010000006">
    <property type="protein sequence ID" value="MBF2229887.1"/>
    <property type="molecule type" value="Genomic_DNA"/>
</dbReference>
<proteinExistence type="predicted"/>
<evidence type="ECO:0000313" key="3">
    <source>
        <dbReference type="EMBL" id="PIH11204.1"/>
    </source>
</evidence>
<accession>A0A4Q9W764</accession>
<dbReference type="Proteomes" id="UP000648077">
    <property type="component" value="Unassembled WGS sequence"/>
</dbReference>
<reference evidence="2" key="3">
    <citation type="submission" date="2020-11" db="EMBL/GenBank/DDBJ databases">
        <title>Molecular epidemiology and genomic profiles of multidrug-resistant bacteria collected from clinical sources in South Africa.</title>
        <authorList>
            <person name="Asante J."/>
            <person name="Amoako D.G."/>
        </authorList>
    </citation>
    <scope>NUCLEOTIDE SEQUENCE</scope>
    <source>
        <strain evidence="2">C68</strain>
    </source>
</reference>
<reference evidence="3 4" key="1">
    <citation type="submission" date="2017-10" db="EMBL/GenBank/DDBJ databases">
        <title>genome sequences of Staph epi in chlorhexidine trial.</title>
        <authorList>
            <person name="Greninger A.L."/>
            <person name="Addetia A."/>
            <person name="Qin X."/>
            <person name="Zerr D."/>
        </authorList>
    </citation>
    <scope>NUCLEOTIDE SEQUENCE [LARGE SCALE GENOMIC DNA]</scope>
    <source>
        <strain evidence="3 4">SCH-17</strain>
    </source>
</reference>
<evidence type="ECO:0000313" key="4">
    <source>
        <dbReference type="Proteomes" id="UP000228502"/>
    </source>
</evidence>
<gene>
    <name evidence="3" type="ORF">CTJ08_02550</name>
    <name evidence="1" type="ORF">H3963_05380</name>
    <name evidence="2" type="ORF">I3V53_05540</name>
</gene>
<evidence type="ECO:0000313" key="2">
    <source>
        <dbReference type="EMBL" id="MBF9303547.1"/>
    </source>
</evidence>
<dbReference type="EMBL" id="JADPYN010000008">
    <property type="protein sequence ID" value="MBF9303547.1"/>
    <property type="molecule type" value="Genomic_DNA"/>
</dbReference>
<sequence>MMIDHNGIFLCKFGNIMWNVFTAIKVCNTHLNTMKVRDKLLNNRFEYPNIMTIRKEGLLLPSFLEKYKLY</sequence>
<dbReference type="OrthoDB" id="9763774at2"/>
<dbReference type="AlphaFoldDB" id="A0A4Q9W764"/>
<organism evidence="2 5">
    <name type="scientific">Staphylococcus epidermidis</name>
    <dbReference type="NCBI Taxonomy" id="1282"/>
    <lineage>
        <taxon>Bacteria</taxon>
        <taxon>Bacillati</taxon>
        <taxon>Bacillota</taxon>
        <taxon>Bacilli</taxon>
        <taxon>Bacillales</taxon>
        <taxon>Staphylococcaceae</taxon>
        <taxon>Staphylococcus</taxon>
    </lineage>
</organism>
<protein>
    <submittedName>
        <fullName evidence="2">Uncharacterized protein</fullName>
    </submittedName>
</protein>
<dbReference type="Proteomes" id="UP000622362">
    <property type="component" value="Unassembled WGS sequence"/>
</dbReference>
<reference evidence="1" key="2">
    <citation type="submission" date="2020-08" db="EMBL/GenBank/DDBJ databases">
        <title>Changes in the skin microbiome associated with squamous cell carcinoma in transplant recipients.</title>
        <authorList>
            <person name="Zaugg J."/>
            <person name="Krueger A."/>
            <person name="Lachner N."/>
        </authorList>
    </citation>
    <scope>NUCLEOTIDE SEQUENCE</scope>
    <source>
        <strain evidence="1">R5988</strain>
    </source>
</reference>
<name>A0A4Q9W764_STAEP</name>
<dbReference type="RefSeq" id="WP_002456823.1">
    <property type="nucleotide sequence ID" value="NZ_AP019721.1"/>
</dbReference>